<proteinExistence type="predicted"/>
<dbReference type="Proteomes" id="UP001164776">
    <property type="component" value="Unassembled WGS sequence"/>
</dbReference>
<feature type="compositionally biased region" description="Polar residues" evidence="1">
    <location>
        <begin position="495"/>
        <end position="507"/>
    </location>
</feature>
<dbReference type="EMBL" id="MU629433">
    <property type="protein sequence ID" value="KAJ1257231.1"/>
    <property type="molecule type" value="Genomic_DNA"/>
</dbReference>
<keyword evidence="2" id="KW-0472">Membrane</keyword>
<dbReference type="OrthoDB" id="10689181at2759"/>
<organism evidence="4 5">
    <name type="scientific">Paspalum vaginatum</name>
    <name type="common">seashore paspalum</name>
    <dbReference type="NCBI Taxonomy" id="158149"/>
    <lineage>
        <taxon>Eukaryota</taxon>
        <taxon>Viridiplantae</taxon>
        <taxon>Streptophyta</taxon>
        <taxon>Embryophyta</taxon>
        <taxon>Tracheophyta</taxon>
        <taxon>Spermatophyta</taxon>
        <taxon>Magnoliopsida</taxon>
        <taxon>Liliopsida</taxon>
        <taxon>Poales</taxon>
        <taxon>Poaceae</taxon>
        <taxon>PACMAD clade</taxon>
        <taxon>Panicoideae</taxon>
        <taxon>Andropogonodae</taxon>
        <taxon>Paspaleae</taxon>
        <taxon>Paspalinae</taxon>
        <taxon>Paspalum</taxon>
    </lineage>
</organism>
<keyword evidence="2" id="KW-0812">Transmembrane</keyword>
<feature type="compositionally biased region" description="Low complexity" evidence="1">
    <location>
        <begin position="268"/>
        <end position="281"/>
    </location>
</feature>
<dbReference type="AlphaFoldDB" id="A0A9W8CGY4"/>
<reference evidence="4 5" key="1">
    <citation type="submission" date="2022-10" db="EMBL/GenBank/DDBJ databases">
        <title>WGS assembly of Paspalum vaginatum 540-79.</title>
        <authorList>
            <person name="Sun G."/>
            <person name="Wase N."/>
            <person name="Shu S."/>
            <person name="Jenkins J."/>
            <person name="Zhou B."/>
            <person name="Torres-Rodriguez J."/>
            <person name="Chen C."/>
            <person name="Sandor L."/>
            <person name="Plott C."/>
            <person name="Yoshinga Y."/>
            <person name="Daum C."/>
            <person name="Qi P."/>
            <person name="Barry K."/>
            <person name="Lipzen A."/>
            <person name="Berry L."/>
            <person name="Pedersen C."/>
            <person name="Gottilla T."/>
            <person name="Foltz A."/>
            <person name="Yu H."/>
            <person name="O'Malley R."/>
            <person name="Zhang C."/>
            <person name="Devos K."/>
            <person name="Sigmon B."/>
            <person name="Yu B."/>
            <person name="Obata T."/>
            <person name="Schmutz J."/>
            <person name="Schnable J."/>
        </authorList>
    </citation>
    <scope>NUCLEOTIDE SEQUENCE [LARGE SCALE GENOMIC DNA]</scope>
    <source>
        <strain evidence="5">cv. 540-79</strain>
    </source>
</reference>
<feature type="compositionally biased region" description="Pro residues" evidence="1">
    <location>
        <begin position="319"/>
        <end position="338"/>
    </location>
</feature>
<dbReference type="Pfam" id="PF04195">
    <property type="entry name" value="Transposase_28"/>
    <property type="match status" value="1"/>
</dbReference>
<keyword evidence="5" id="KW-1185">Reference proteome</keyword>
<evidence type="ECO:0000259" key="3">
    <source>
        <dbReference type="Pfam" id="PF04195"/>
    </source>
</evidence>
<evidence type="ECO:0000313" key="4">
    <source>
        <dbReference type="EMBL" id="KAJ1257231.1"/>
    </source>
</evidence>
<dbReference type="InterPro" id="IPR007321">
    <property type="entry name" value="Transposase_28"/>
</dbReference>
<feature type="transmembrane region" description="Helical" evidence="2">
    <location>
        <begin position="48"/>
        <end position="74"/>
    </location>
</feature>
<dbReference type="PANTHER" id="PTHR33026">
    <property type="entry name" value="OS06G0360600 PROTEIN"/>
    <property type="match status" value="1"/>
</dbReference>
<comment type="caution">
    <text evidence="4">The sequence shown here is derived from an EMBL/GenBank/DDBJ whole genome shotgun (WGS) entry which is preliminary data.</text>
</comment>
<accession>A0A9W8CGY4</accession>
<protein>
    <recommendedName>
        <fullName evidence="3">Transposase (putative) gypsy type domain-containing protein</fullName>
    </recommendedName>
</protein>
<feature type="region of interest" description="Disordered" evidence="1">
    <location>
        <begin position="230"/>
        <end position="516"/>
    </location>
</feature>
<name>A0A9W8CGY4_9POAL</name>
<evidence type="ECO:0000256" key="1">
    <source>
        <dbReference type="SAM" id="MobiDB-lite"/>
    </source>
</evidence>
<dbReference type="PANTHER" id="PTHR33026:SF6">
    <property type="entry name" value="AMINOTRANSFERASE-LIKE PLANT MOBILE DOMAIN-CONTAINING PROTEIN"/>
    <property type="match status" value="1"/>
</dbReference>
<evidence type="ECO:0000313" key="5">
    <source>
        <dbReference type="Proteomes" id="UP001164776"/>
    </source>
</evidence>
<evidence type="ECO:0000256" key="2">
    <source>
        <dbReference type="SAM" id="Phobius"/>
    </source>
</evidence>
<feature type="domain" description="Transposase (putative) gypsy type" evidence="3">
    <location>
        <begin position="49"/>
        <end position="116"/>
    </location>
</feature>
<keyword evidence="2" id="KW-1133">Transmembrane helix</keyword>
<gene>
    <name evidence="4" type="ORF">BS78_K155100</name>
</gene>
<sequence>MGPSHQSPRETEENLTRVRRLLGWTDAERRDNVRTGSLPHRNLQLGEFVLFVPYLYCGLGIPISSFFMLVLEAFGLQLQHLTPHSILHAAIFAHFCEMFVGVPPCVTLFRHFFSVRCSGRSSTEIGRYYFLLKGSGGRSTYLPTFASAKWEHWRNDWDLPPEFFPVLARIAELVSGGLTSLHVLADFLRRRLAPLQMRPRLAWNYTGSNDCSRVALRTAVLREMPTLDDGGLAARQLGGDPNRGVHIADAPVGGSDARGTAPADKGKGPVAASPVVPPAGGEETRRRLVRGDGTFVSEPDPKRQRTSGEGSSSAQGERVPPPPPGQRNPQRRAPPPTPDQQRRPSPAPPASGPRQQQPPAVPTADRQPRRGSGLRGRWSAPTLRPTRPGGVPPPSGSGGRATTAEKCAPGGPTAEDATRARATTEGPAPEATPSVRPQAPGGPTPGGASGVETAPGVPAEGAAPGAQPQAPGSPVPEGVATQGPAPGAAPDSRTSEPSSPAVQTTSPGSPPPAEGELEEVLGRPLLPLSQPGGAPLPRVLRRARQALDDAQEALQLEWARLQQEREGLDGWRACLGEQIEAATAQHTRTRAELSTARTELDADRAAFHEDLQRLIGRERAVGIREKQAEVGEARLKLEQAKLESAWKGCGAASARAGGGVRAAGCCQR</sequence>
<feature type="compositionally biased region" description="Low complexity" evidence="1">
    <location>
        <begin position="454"/>
        <end position="476"/>
    </location>
</feature>